<organism evidence="1 2">
    <name type="scientific">Rugosimonospora africana</name>
    <dbReference type="NCBI Taxonomy" id="556532"/>
    <lineage>
        <taxon>Bacteria</taxon>
        <taxon>Bacillati</taxon>
        <taxon>Actinomycetota</taxon>
        <taxon>Actinomycetes</taxon>
        <taxon>Micromonosporales</taxon>
        <taxon>Micromonosporaceae</taxon>
        <taxon>Rugosimonospora</taxon>
    </lineage>
</organism>
<dbReference type="Proteomes" id="UP000642748">
    <property type="component" value="Unassembled WGS sequence"/>
</dbReference>
<keyword evidence="2" id="KW-1185">Reference proteome</keyword>
<accession>A0A8J3R5N1</accession>
<comment type="caution">
    <text evidence="1">The sequence shown here is derived from an EMBL/GenBank/DDBJ whole genome shotgun (WGS) entry which is preliminary data.</text>
</comment>
<evidence type="ECO:0000313" key="1">
    <source>
        <dbReference type="EMBL" id="GIH20466.1"/>
    </source>
</evidence>
<proteinExistence type="predicted"/>
<dbReference type="AlphaFoldDB" id="A0A8J3R5N1"/>
<reference evidence="1" key="1">
    <citation type="submission" date="2021-01" db="EMBL/GenBank/DDBJ databases">
        <title>Whole genome shotgun sequence of Rugosimonospora africana NBRC 104875.</title>
        <authorList>
            <person name="Komaki H."/>
            <person name="Tamura T."/>
        </authorList>
    </citation>
    <scope>NUCLEOTIDE SEQUENCE</scope>
    <source>
        <strain evidence="1">NBRC 104875</strain>
    </source>
</reference>
<gene>
    <name evidence="1" type="ORF">Raf01_86380</name>
</gene>
<evidence type="ECO:0000313" key="2">
    <source>
        <dbReference type="Proteomes" id="UP000642748"/>
    </source>
</evidence>
<name>A0A8J3R5N1_9ACTN</name>
<protein>
    <submittedName>
        <fullName evidence="1">Uncharacterized protein</fullName>
    </submittedName>
</protein>
<sequence>MATLQSNHLEDLAGWQRLGVNNLNLGNGSVGDRINTIATSGDHDQIGTVALNHYLNAARSDYDKGKLVSEDDVIKQAAQHQNKSPKYVQDIVNCYNTKKPQSAPSMLKA</sequence>
<dbReference type="RefSeq" id="WP_203923894.1">
    <property type="nucleotide sequence ID" value="NZ_BONZ01000097.1"/>
</dbReference>
<dbReference type="EMBL" id="BONZ01000097">
    <property type="protein sequence ID" value="GIH20466.1"/>
    <property type="molecule type" value="Genomic_DNA"/>
</dbReference>